<evidence type="ECO:0000313" key="2">
    <source>
        <dbReference type="Proteomes" id="UP001151760"/>
    </source>
</evidence>
<sequence>MVAGRWWWSRVAVGWCRGDSNGGVAVAVGWQQRWRRRGEWFSNNVVKESHLNLAGKSPLEKFRRWGGWRPV</sequence>
<accession>A0ABQ5FU82</accession>
<gene>
    <name evidence="1" type="ORF">Tco_1018400</name>
</gene>
<comment type="caution">
    <text evidence="1">The sequence shown here is derived from an EMBL/GenBank/DDBJ whole genome shotgun (WGS) entry which is preliminary data.</text>
</comment>
<proteinExistence type="predicted"/>
<organism evidence="1 2">
    <name type="scientific">Tanacetum coccineum</name>
    <dbReference type="NCBI Taxonomy" id="301880"/>
    <lineage>
        <taxon>Eukaryota</taxon>
        <taxon>Viridiplantae</taxon>
        <taxon>Streptophyta</taxon>
        <taxon>Embryophyta</taxon>
        <taxon>Tracheophyta</taxon>
        <taxon>Spermatophyta</taxon>
        <taxon>Magnoliopsida</taxon>
        <taxon>eudicotyledons</taxon>
        <taxon>Gunneridae</taxon>
        <taxon>Pentapetalae</taxon>
        <taxon>asterids</taxon>
        <taxon>campanulids</taxon>
        <taxon>Asterales</taxon>
        <taxon>Asteraceae</taxon>
        <taxon>Asteroideae</taxon>
        <taxon>Anthemideae</taxon>
        <taxon>Anthemidinae</taxon>
        <taxon>Tanacetum</taxon>
    </lineage>
</organism>
<name>A0ABQ5FU82_9ASTR</name>
<protein>
    <recommendedName>
        <fullName evidence="3">Secreted protein</fullName>
    </recommendedName>
</protein>
<evidence type="ECO:0008006" key="3">
    <source>
        <dbReference type="Google" id="ProtNLM"/>
    </source>
</evidence>
<dbReference type="EMBL" id="BQNB010017760">
    <property type="protein sequence ID" value="GJT66920.1"/>
    <property type="molecule type" value="Genomic_DNA"/>
</dbReference>
<evidence type="ECO:0000313" key="1">
    <source>
        <dbReference type="EMBL" id="GJT66920.1"/>
    </source>
</evidence>
<reference evidence="1" key="1">
    <citation type="journal article" date="2022" name="Int. J. Mol. Sci.">
        <title>Draft Genome of Tanacetum Coccineum: Genomic Comparison of Closely Related Tanacetum-Family Plants.</title>
        <authorList>
            <person name="Yamashiro T."/>
            <person name="Shiraishi A."/>
            <person name="Nakayama K."/>
            <person name="Satake H."/>
        </authorList>
    </citation>
    <scope>NUCLEOTIDE SEQUENCE</scope>
</reference>
<dbReference type="Proteomes" id="UP001151760">
    <property type="component" value="Unassembled WGS sequence"/>
</dbReference>
<keyword evidence="2" id="KW-1185">Reference proteome</keyword>
<reference evidence="1" key="2">
    <citation type="submission" date="2022-01" db="EMBL/GenBank/DDBJ databases">
        <authorList>
            <person name="Yamashiro T."/>
            <person name="Shiraishi A."/>
            <person name="Satake H."/>
            <person name="Nakayama K."/>
        </authorList>
    </citation>
    <scope>NUCLEOTIDE SEQUENCE</scope>
</reference>